<name>A0AC58QSF5_CAMBA</name>
<organism evidence="1 2">
    <name type="scientific">Camelus bactrianus</name>
    <name type="common">Bactrian camel</name>
    <dbReference type="NCBI Taxonomy" id="9837"/>
    <lineage>
        <taxon>Eukaryota</taxon>
        <taxon>Metazoa</taxon>
        <taxon>Chordata</taxon>
        <taxon>Craniata</taxon>
        <taxon>Vertebrata</taxon>
        <taxon>Euteleostomi</taxon>
        <taxon>Mammalia</taxon>
        <taxon>Eutheria</taxon>
        <taxon>Laurasiatheria</taxon>
        <taxon>Artiodactyla</taxon>
        <taxon>Tylopoda</taxon>
        <taxon>Camelidae</taxon>
        <taxon>Camelus</taxon>
    </lineage>
</organism>
<sequence length="194" mass="21690">MWTSQGKPTSVGGGQFCNNLLLISSELLCEGNRRVAQVRTEDRRHHSHLRRHLQLPLPLTPLPCCLLHLQMQSARFITWRIHQEVDILGQFLALLNSCSILPPVGTSVTAMPSPTLSSNLQTLDFIMFLSLRTSHSEFPKQEKTDLFNLERISESAGDRPEVTYAQLNTNALSETASSPAEMSPESCDYATLKE</sequence>
<dbReference type="Proteomes" id="UP001732780">
    <property type="component" value="Chromosome 9"/>
</dbReference>
<proteinExistence type="predicted"/>
<accession>A0AC58QSF5</accession>
<gene>
    <name evidence="2" type="primary">LOC105074325</name>
</gene>
<evidence type="ECO:0000313" key="2">
    <source>
        <dbReference type="RefSeq" id="XP_074225237.1"/>
    </source>
</evidence>
<protein>
    <submittedName>
        <fullName evidence="2">Uncharacterized protein LOC105074325 isoform X1</fullName>
    </submittedName>
</protein>
<dbReference type="RefSeq" id="XP_074225237.1">
    <property type="nucleotide sequence ID" value="XM_074369136.1"/>
</dbReference>
<keyword evidence="1" id="KW-1185">Reference proteome</keyword>
<reference evidence="2" key="1">
    <citation type="submission" date="2025-08" db="UniProtKB">
        <authorList>
            <consortium name="RefSeq"/>
        </authorList>
    </citation>
    <scope>IDENTIFICATION</scope>
    <source>
        <tissue evidence="2">Blood</tissue>
    </source>
</reference>
<evidence type="ECO:0000313" key="1">
    <source>
        <dbReference type="Proteomes" id="UP001732780"/>
    </source>
</evidence>